<accession>Q2S894</accession>
<evidence type="ECO:0000313" key="2">
    <source>
        <dbReference type="Proteomes" id="UP000000238"/>
    </source>
</evidence>
<proteinExistence type="predicted"/>
<evidence type="ECO:0000313" key="1">
    <source>
        <dbReference type="EMBL" id="ABC33130.1"/>
    </source>
</evidence>
<dbReference type="AlphaFoldDB" id="Q2S894"/>
<dbReference type="InterPro" id="IPR018696">
    <property type="entry name" value="DUF2195"/>
</dbReference>
<dbReference type="HOGENOM" id="CLU_1945756_0_0_6"/>
<dbReference type="eggNOG" id="COG4893">
    <property type="taxonomic scope" value="Bacteria"/>
</dbReference>
<dbReference type="Pfam" id="PF09961">
    <property type="entry name" value="DUF2195"/>
    <property type="match status" value="1"/>
</dbReference>
<dbReference type="Proteomes" id="UP000000238">
    <property type="component" value="Chromosome"/>
</dbReference>
<dbReference type="EMBL" id="CP000155">
    <property type="protein sequence ID" value="ABC33130.1"/>
    <property type="molecule type" value="Genomic_DNA"/>
</dbReference>
<protein>
    <recommendedName>
        <fullName evidence="3">DUF2195 domain-containing protein</fullName>
    </recommendedName>
</protein>
<gene>
    <name evidence="1" type="ordered locus">HCH_06489</name>
</gene>
<reference evidence="1 2" key="1">
    <citation type="journal article" date="2005" name="Nucleic Acids Res.">
        <title>Genomic blueprint of Hahella chejuensis, a marine microbe producing an algicidal agent.</title>
        <authorList>
            <person name="Jeong H."/>
            <person name="Yim J.H."/>
            <person name="Lee C."/>
            <person name="Choi S.-H."/>
            <person name="Park Y.K."/>
            <person name="Yoon S.H."/>
            <person name="Hur C.-G."/>
            <person name="Kang H.-Y."/>
            <person name="Kim D."/>
            <person name="Lee H.H."/>
            <person name="Park K.H."/>
            <person name="Park S.-H."/>
            <person name="Park H.-S."/>
            <person name="Lee H.K."/>
            <person name="Oh T.K."/>
            <person name="Kim J.F."/>
        </authorList>
    </citation>
    <scope>NUCLEOTIDE SEQUENCE [LARGE SCALE GENOMIC DNA]</scope>
    <source>
        <strain evidence="1 2">KCTC 2396</strain>
    </source>
</reference>
<dbReference type="STRING" id="349521.HCH_06489"/>
<name>Q2S894_HAHCH</name>
<sequence>MSMVAVGACQANGSRADLAIERFQFSNKLDACMELKPAQLQVAGDHISLLADVSYHDSIGSCTCMSALINYQVVDEFQVDGVKVENELMRAFKNTALNQGKYLSFIVSTEPDYEFKGRVSLRVSCRPAL</sequence>
<organism evidence="1 2">
    <name type="scientific">Hahella chejuensis (strain KCTC 2396)</name>
    <dbReference type="NCBI Taxonomy" id="349521"/>
    <lineage>
        <taxon>Bacteria</taxon>
        <taxon>Pseudomonadati</taxon>
        <taxon>Pseudomonadota</taxon>
        <taxon>Gammaproteobacteria</taxon>
        <taxon>Oceanospirillales</taxon>
        <taxon>Hahellaceae</taxon>
        <taxon>Hahella</taxon>
    </lineage>
</organism>
<dbReference type="KEGG" id="hch:HCH_06489"/>
<keyword evidence="2" id="KW-1185">Reference proteome</keyword>
<evidence type="ECO:0008006" key="3">
    <source>
        <dbReference type="Google" id="ProtNLM"/>
    </source>
</evidence>